<dbReference type="InterPro" id="IPR050612">
    <property type="entry name" value="Prok_Mopterin_Oxidored"/>
</dbReference>
<name>A0AAJ4RDZ7_9BACT</name>
<keyword evidence="2" id="KW-0411">Iron-sulfur</keyword>
<dbReference type="RefSeq" id="WP_123351788.1">
    <property type="nucleotide sequence ID" value="NZ_CP027432.2"/>
</dbReference>
<dbReference type="EMBL" id="CP027432">
    <property type="protein sequence ID" value="QCI28398.1"/>
    <property type="molecule type" value="Genomic_DNA"/>
</dbReference>
<dbReference type="PANTHER" id="PTHR43742">
    <property type="entry name" value="TRIMETHYLAMINE-N-OXIDE REDUCTASE"/>
    <property type="match status" value="1"/>
</dbReference>
<dbReference type="Gene3D" id="3.40.50.740">
    <property type="match status" value="1"/>
</dbReference>
<evidence type="ECO:0000313" key="5">
    <source>
        <dbReference type="EMBL" id="ROR40878.1"/>
    </source>
</evidence>
<dbReference type="EMBL" id="RJVK01000001">
    <property type="protein sequence ID" value="ROR40878.1"/>
    <property type="molecule type" value="Genomic_DNA"/>
</dbReference>
<dbReference type="Gene3D" id="3.40.228.10">
    <property type="entry name" value="Dimethylsulfoxide Reductase, domain 2"/>
    <property type="match status" value="1"/>
</dbReference>
<keyword evidence="1" id="KW-0408">Iron</keyword>
<dbReference type="AlphaFoldDB" id="A0AAJ4RDZ7"/>
<evidence type="ECO:0000313" key="4">
    <source>
        <dbReference type="EMBL" id="QCI28398.1"/>
    </source>
</evidence>
<evidence type="ECO:0000259" key="3">
    <source>
        <dbReference type="Pfam" id="PF00384"/>
    </source>
</evidence>
<protein>
    <submittedName>
        <fullName evidence="5">Anaerobic selenocysteine-containing dehydrogenase</fullName>
    </submittedName>
    <submittedName>
        <fullName evidence="4">Molybdopterin oxidoreductase</fullName>
    </submittedName>
</protein>
<dbReference type="Pfam" id="PF00384">
    <property type="entry name" value="Molybdopterin"/>
    <property type="match status" value="1"/>
</dbReference>
<dbReference type="SUPFAM" id="SSF53706">
    <property type="entry name" value="Formate dehydrogenase/DMSO reductase, domains 1-3"/>
    <property type="match status" value="1"/>
</dbReference>
<dbReference type="GO" id="GO:0051536">
    <property type="term" value="F:iron-sulfur cluster binding"/>
    <property type="evidence" value="ECO:0007669"/>
    <property type="project" value="UniProtKB-KW"/>
</dbReference>
<dbReference type="GO" id="GO:0016491">
    <property type="term" value="F:oxidoreductase activity"/>
    <property type="evidence" value="ECO:0007669"/>
    <property type="project" value="InterPro"/>
</dbReference>
<keyword evidence="7" id="KW-1185">Reference proteome</keyword>
<organism evidence="5 6">
    <name type="scientific">Caminibacter pacificus</name>
    <dbReference type="NCBI Taxonomy" id="1424653"/>
    <lineage>
        <taxon>Bacteria</taxon>
        <taxon>Pseudomonadati</taxon>
        <taxon>Campylobacterota</taxon>
        <taxon>Epsilonproteobacteria</taxon>
        <taxon>Nautiliales</taxon>
        <taxon>Nautiliaceae</taxon>
        <taxon>Caminibacter</taxon>
    </lineage>
</organism>
<evidence type="ECO:0000256" key="1">
    <source>
        <dbReference type="ARBA" id="ARBA00023004"/>
    </source>
</evidence>
<dbReference type="Proteomes" id="UP000272781">
    <property type="component" value="Unassembled WGS sequence"/>
</dbReference>
<feature type="domain" description="Molybdopterin oxidoreductase" evidence="3">
    <location>
        <begin position="73"/>
        <end position="423"/>
    </location>
</feature>
<sequence>MFCPLDCWDACQCKIENGKWKIKKGVPEKSSDFLGRIVGEGITPYLCWKLNNYFKFPSESTPKYNGKNIMLSEALEKLTNILQNTEPKRVLFVKGSGNMGIMQNITKLFFEHYGATFAIGSTCDGLGEEGIIKGRGKSLILPTWIIKNAKNVIIWGRNPYVTNIHLIPMKKDKFTITIDAIKTKTAKNSNLFIQVKPNSDYYLAILLSRLVIQSGEYNKHGDNFEEFKEIVFSYDKQELMKKCGIDNEKLMKLFEVLKDGAVILTGLGVAKCKECWKTTWAIDSLANLLGYFGKEKMGVAFLGSSGYGLNNPFKINHKNQVPLWDVNLDDYDAVFIQAANPLVSFLNRKEWEKLKEKTTIVFGKYMDETARIATLFIPTKDFYEKKDVRGSYFHEFVITQKSNRFLSGGEKISEYELTKYLMEKFGFEGLKSEDEYIEEILNTDLEKIGDEIFRKKIFDKPPYSDEFFTDNGKFKFLTEDFRYNEKPFEVVTAKETKALNSQFLRDENIYINPKSNNIMLSFVRENFDKKVIKYDFNLPENIIFAKGGVQINKILKAKGQNAYYEI</sequence>
<gene>
    <name evidence="4" type="ORF">C6V80_05335</name>
    <name evidence="5" type="ORF">EDC58_0359</name>
</gene>
<dbReference type="Proteomes" id="UP000298805">
    <property type="component" value="Chromosome"/>
</dbReference>
<accession>A0AAJ4RDZ7</accession>
<dbReference type="PANTHER" id="PTHR43742:SF6">
    <property type="entry name" value="OXIDOREDUCTASE YYAE-RELATED"/>
    <property type="match status" value="1"/>
</dbReference>
<dbReference type="Gene3D" id="3.30.2070.10">
    <property type="entry name" value="Formate dehydrogenase/DMSO reductase"/>
    <property type="match status" value="1"/>
</dbReference>
<reference evidence="4" key="3">
    <citation type="submission" date="2019-06" db="EMBL/GenBank/DDBJ databases">
        <title>A comparative analysis of the Nautiliaceae.</title>
        <authorList>
            <person name="Grosche A."/>
            <person name="Smedile F."/>
            <person name="Vetriani C."/>
        </authorList>
    </citation>
    <scope>NUCLEOTIDE SEQUENCE</scope>
    <source>
        <strain evidence="4">TB6</strain>
    </source>
</reference>
<evidence type="ECO:0000256" key="2">
    <source>
        <dbReference type="ARBA" id="ARBA00023014"/>
    </source>
</evidence>
<reference evidence="5 6" key="2">
    <citation type="submission" date="2018-11" db="EMBL/GenBank/DDBJ databases">
        <title>Genomic Encyclopedia of Type Strains, Phase IV (KMG-IV): sequencing the most valuable type-strain genomes for metagenomic binning, comparative biology and taxonomic classification.</title>
        <authorList>
            <person name="Goeker M."/>
        </authorList>
    </citation>
    <scope>NUCLEOTIDE SEQUENCE [LARGE SCALE GENOMIC DNA]</scope>
    <source>
        <strain evidence="5 6">DSM 27783</strain>
    </source>
</reference>
<evidence type="ECO:0000313" key="6">
    <source>
        <dbReference type="Proteomes" id="UP000272781"/>
    </source>
</evidence>
<keyword evidence="2" id="KW-0479">Metal-binding</keyword>
<reference evidence="7" key="1">
    <citation type="submission" date="2018-03" db="EMBL/GenBank/DDBJ databases">
        <title>A comparative analysis of the Nautiliaceae.</title>
        <authorList>
            <person name="Grosche A."/>
            <person name="Smedile F."/>
            <person name="Vetriani C."/>
        </authorList>
    </citation>
    <scope>NUCLEOTIDE SEQUENCE [LARGE SCALE GENOMIC DNA]</scope>
    <source>
        <strain evidence="7">TB6</strain>
    </source>
</reference>
<dbReference type="InterPro" id="IPR006656">
    <property type="entry name" value="Mopterin_OxRdtase"/>
</dbReference>
<proteinExistence type="predicted"/>
<evidence type="ECO:0000313" key="7">
    <source>
        <dbReference type="Proteomes" id="UP000298805"/>
    </source>
</evidence>